<dbReference type="EMBL" id="BOPF01000045">
    <property type="protein sequence ID" value="GIJ51208.1"/>
    <property type="molecule type" value="Genomic_DNA"/>
</dbReference>
<reference evidence="2" key="1">
    <citation type="submission" date="2021-01" db="EMBL/GenBank/DDBJ databases">
        <title>Whole genome shotgun sequence of Virgisporangium aliadipatigenens NBRC 105644.</title>
        <authorList>
            <person name="Komaki H."/>
            <person name="Tamura T."/>
        </authorList>
    </citation>
    <scope>NUCLEOTIDE SEQUENCE</scope>
    <source>
        <strain evidence="2">NBRC 105644</strain>
    </source>
</reference>
<proteinExistence type="predicted"/>
<organism evidence="2 3">
    <name type="scientific">Virgisporangium aliadipatigenens</name>
    <dbReference type="NCBI Taxonomy" id="741659"/>
    <lineage>
        <taxon>Bacteria</taxon>
        <taxon>Bacillati</taxon>
        <taxon>Actinomycetota</taxon>
        <taxon>Actinomycetes</taxon>
        <taxon>Micromonosporales</taxon>
        <taxon>Micromonosporaceae</taxon>
        <taxon>Virgisporangium</taxon>
    </lineage>
</organism>
<name>A0A8J4DVI2_9ACTN</name>
<dbReference type="RefSeq" id="WP_203904620.1">
    <property type="nucleotide sequence ID" value="NZ_BOPF01000045.1"/>
</dbReference>
<dbReference type="PANTHER" id="PTHR48207">
    <property type="entry name" value="SUCCINATE--HYDROXYMETHYLGLUTARATE COA-TRANSFERASE"/>
    <property type="match status" value="1"/>
</dbReference>
<dbReference type="Gene3D" id="3.30.1540.10">
    <property type="entry name" value="formyl-coa transferase, domain 3"/>
    <property type="match status" value="1"/>
</dbReference>
<evidence type="ECO:0000256" key="1">
    <source>
        <dbReference type="ARBA" id="ARBA00022679"/>
    </source>
</evidence>
<sequence>MDGGPLTGRTVVDLTTALAGPYATLLLAGLGARVVKVENPFTGGDSSRNNSPYLAADGLSVARERAEDMSVSWMARGRGKQSVTLNLKHPDAFDVYADLIRSADIVVENFSAGVTGRLGIDYSATRAHNPRIVYTSITGFGAQGGGPGSGKAMDTIVQALSGVMLTAGTPGEPPVRFGLPVADLIAPLFAVIGTLAAVVEVDRTGRGQHVDVSMLGALTSLVACEPFDAFEAIGLATRTGPTVPRLAPFGVFEARDGWFALCGPTDAFARGLFHAVERPELADDPRYAKRDGRVAHAEEVHAMVASWAAGLPRDEVLARLTRHGVPAAEVRDTHEAVRDPLVLSRGEVVELAPGLHGSGVPITFSETRAGFDGPAPHLGEHNAAVYGDWLGYSDERLKSLADAGVI</sequence>
<gene>
    <name evidence="2" type="ORF">Val02_80940</name>
</gene>
<dbReference type="PANTHER" id="PTHR48207:SF3">
    <property type="entry name" value="SUCCINATE--HYDROXYMETHYLGLUTARATE COA-TRANSFERASE"/>
    <property type="match status" value="1"/>
</dbReference>
<dbReference type="Pfam" id="PF02515">
    <property type="entry name" value="CoA_transf_3"/>
    <property type="match status" value="1"/>
</dbReference>
<dbReference type="Gene3D" id="3.40.50.10540">
    <property type="entry name" value="Crotonobetainyl-coa:carnitine coa-transferase, domain 1"/>
    <property type="match status" value="1"/>
</dbReference>
<dbReference type="GO" id="GO:0008410">
    <property type="term" value="F:CoA-transferase activity"/>
    <property type="evidence" value="ECO:0007669"/>
    <property type="project" value="TreeGrafter"/>
</dbReference>
<protein>
    <submittedName>
        <fullName evidence="2">CoA transferase</fullName>
    </submittedName>
</protein>
<accession>A0A8J4DVI2</accession>
<keyword evidence="3" id="KW-1185">Reference proteome</keyword>
<dbReference type="Proteomes" id="UP000619260">
    <property type="component" value="Unassembled WGS sequence"/>
</dbReference>
<comment type="caution">
    <text evidence="2">The sequence shown here is derived from an EMBL/GenBank/DDBJ whole genome shotgun (WGS) entry which is preliminary data.</text>
</comment>
<dbReference type="InterPro" id="IPR044855">
    <property type="entry name" value="CoA-Trfase_III_dom3_sf"/>
</dbReference>
<dbReference type="AlphaFoldDB" id="A0A8J4DVI2"/>
<keyword evidence="1 2" id="KW-0808">Transferase</keyword>
<dbReference type="InterPro" id="IPR003673">
    <property type="entry name" value="CoA-Trfase_fam_III"/>
</dbReference>
<dbReference type="InterPro" id="IPR050483">
    <property type="entry name" value="CoA-transferase_III_domain"/>
</dbReference>
<dbReference type="InterPro" id="IPR023606">
    <property type="entry name" value="CoA-Trfase_III_dom_1_sf"/>
</dbReference>
<evidence type="ECO:0000313" key="2">
    <source>
        <dbReference type="EMBL" id="GIJ51208.1"/>
    </source>
</evidence>
<evidence type="ECO:0000313" key="3">
    <source>
        <dbReference type="Proteomes" id="UP000619260"/>
    </source>
</evidence>
<dbReference type="SUPFAM" id="SSF89796">
    <property type="entry name" value="CoA-transferase family III (CaiB/BaiF)"/>
    <property type="match status" value="1"/>
</dbReference>